<evidence type="ECO:0000313" key="11">
    <source>
        <dbReference type="EnsemblPlants" id="AES68796"/>
    </source>
</evidence>
<dbReference type="PANTHER" id="PTHR36766:SF40">
    <property type="entry name" value="DISEASE RESISTANCE PROTEIN RGA3"/>
    <property type="match status" value="1"/>
</dbReference>
<dbReference type="InterPro" id="IPR027417">
    <property type="entry name" value="P-loop_NTPase"/>
</dbReference>
<dbReference type="Pfam" id="PF18052">
    <property type="entry name" value="Rx_N"/>
    <property type="match status" value="1"/>
</dbReference>
<dbReference type="Pfam" id="PF00931">
    <property type="entry name" value="NB-ARC"/>
    <property type="match status" value="1"/>
</dbReference>
<keyword evidence="4" id="KW-0611">Plant defense</keyword>
<dbReference type="Gene3D" id="1.20.5.4130">
    <property type="match status" value="1"/>
</dbReference>
<dbReference type="ExpressionAtlas" id="G7ZVY0">
    <property type="expression patterns" value="differential"/>
</dbReference>
<dbReference type="InterPro" id="IPR042197">
    <property type="entry name" value="Apaf_helical"/>
</dbReference>
<dbReference type="Gene3D" id="1.10.8.430">
    <property type="entry name" value="Helical domain of apoptotic protease-activating factors"/>
    <property type="match status" value="1"/>
</dbReference>
<dbReference type="InterPro" id="IPR056789">
    <property type="entry name" value="LRR_R13L1-DRL21"/>
</dbReference>
<dbReference type="GO" id="GO:0043531">
    <property type="term" value="F:ADP binding"/>
    <property type="evidence" value="ECO:0007669"/>
    <property type="project" value="InterPro"/>
</dbReference>
<dbReference type="Gene3D" id="3.40.50.300">
    <property type="entry name" value="P-loop containing nucleotide triphosphate hydrolases"/>
    <property type="match status" value="1"/>
</dbReference>
<dbReference type="PaxDb" id="3880-AES68796"/>
<dbReference type="OMA" id="NESECWR"/>
<reference evidence="10 12" key="1">
    <citation type="journal article" date="2011" name="Nature">
        <title>The Medicago genome provides insight into the evolution of rhizobial symbioses.</title>
        <authorList>
            <person name="Young N.D."/>
            <person name="Debelle F."/>
            <person name="Oldroyd G.E."/>
            <person name="Geurts R."/>
            <person name="Cannon S.B."/>
            <person name="Udvardi M.K."/>
            <person name="Benedito V.A."/>
            <person name="Mayer K.F."/>
            <person name="Gouzy J."/>
            <person name="Schoof H."/>
            <person name="Van de Peer Y."/>
            <person name="Proost S."/>
            <person name="Cook D.R."/>
            <person name="Meyers B.C."/>
            <person name="Spannagl M."/>
            <person name="Cheung F."/>
            <person name="De Mita S."/>
            <person name="Krishnakumar V."/>
            <person name="Gundlach H."/>
            <person name="Zhou S."/>
            <person name="Mudge J."/>
            <person name="Bharti A.K."/>
            <person name="Murray J.D."/>
            <person name="Naoumkina M.A."/>
            <person name="Rosen B."/>
            <person name="Silverstein K.A."/>
            <person name="Tang H."/>
            <person name="Rombauts S."/>
            <person name="Zhao P.X."/>
            <person name="Zhou P."/>
            <person name="Barbe V."/>
            <person name="Bardou P."/>
            <person name="Bechner M."/>
            <person name="Bellec A."/>
            <person name="Berger A."/>
            <person name="Berges H."/>
            <person name="Bidwell S."/>
            <person name="Bisseling T."/>
            <person name="Choisne N."/>
            <person name="Couloux A."/>
            <person name="Denny R."/>
            <person name="Deshpande S."/>
            <person name="Dai X."/>
            <person name="Doyle J.J."/>
            <person name="Dudez A.M."/>
            <person name="Farmer A.D."/>
            <person name="Fouteau S."/>
            <person name="Franken C."/>
            <person name="Gibelin C."/>
            <person name="Gish J."/>
            <person name="Goldstein S."/>
            <person name="Gonzalez A.J."/>
            <person name="Green P.J."/>
            <person name="Hallab A."/>
            <person name="Hartog M."/>
            <person name="Hua A."/>
            <person name="Humphray S.J."/>
            <person name="Jeong D.H."/>
            <person name="Jing Y."/>
            <person name="Jocker A."/>
            <person name="Kenton S.M."/>
            <person name="Kim D.J."/>
            <person name="Klee K."/>
            <person name="Lai H."/>
            <person name="Lang C."/>
            <person name="Lin S."/>
            <person name="Macmil S.L."/>
            <person name="Magdelenat G."/>
            <person name="Matthews L."/>
            <person name="McCorrison J."/>
            <person name="Monaghan E.L."/>
            <person name="Mun J.H."/>
            <person name="Najar F.Z."/>
            <person name="Nicholson C."/>
            <person name="Noirot C."/>
            <person name="O'Bleness M."/>
            <person name="Paule C.R."/>
            <person name="Poulain J."/>
            <person name="Prion F."/>
            <person name="Qin B."/>
            <person name="Qu C."/>
            <person name="Retzel E.F."/>
            <person name="Riddle C."/>
            <person name="Sallet E."/>
            <person name="Samain S."/>
            <person name="Samson N."/>
            <person name="Sanders I."/>
            <person name="Saurat O."/>
            <person name="Scarpelli C."/>
            <person name="Schiex T."/>
            <person name="Segurens B."/>
            <person name="Severin A.J."/>
            <person name="Sherrier D.J."/>
            <person name="Shi R."/>
            <person name="Sims S."/>
            <person name="Singer S.R."/>
            <person name="Sinharoy S."/>
            <person name="Sterck L."/>
            <person name="Viollet A."/>
            <person name="Wang B.B."/>
            <person name="Wang K."/>
            <person name="Wang M."/>
            <person name="Wang X."/>
            <person name="Warfsmann J."/>
            <person name="Weissenbach J."/>
            <person name="White D.D."/>
            <person name="White J.D."/>
            <person name="Wiley G.B."/>
            <person name="Wincker P."/>
            <person name="Xing Y."/>
            <person name="Yang L."/>
            <person name="Yao Z."/>
            <person name="Ying F."/>
            <person name="Zhai J."/>
            <person name="Zhou L."/>
            <person name="Zuber A."/>
            <person name="Denarie J."/>
            <person name="Dixon R.A."/>
            <person name="May G.D."/>
            <person name="Schwartz D.C."/>
            <person name="Rogers J."/>
            <person name="Quetier F."/>
            <person name="Town C.D."/>
            <person name="Roe B.A."/>
        </authorList>
    </citation>
    <scope>NUCLEOTIDE SEQUENCE [LARGE SCALE GENOMIC DNA]</scope>
    <source>
        <strain evidence="10">A17</strain>
        <strain evidence="11 12">cv. Jemalong A17</strain>
    </source>
</reference>
<protein>
    <submittedName>
        <fullName evidence="10">Disease resistance protein (CC-NBS-LRR class) family protein</fullName>
    </submittedName>
</protein>
<dbReference type="FunFam" id="3.40.50.300:FF:001091">
    <property type="entry name" value="Probable disease resistance protein At1g61300"/>
    <property type="match status" value="1"/>
</dbReference>
<dbReference type="PRINTS" id="PR00364">
    <property type="entry name" value="DISEASERSIST"/>
</dbReference>
<dbReference type="InterPro" id="IPR058922">
    <property type="entry name" value="WHD_DRP"/>
</dbReference>
<accession>G7ZVY0</accession>
<dbReference type="eggNOG" id="KOG4658">
    <property type="taxonomic scope" value="Eukaryota"/>
</dbReference>
<reference evidence="10 12" key="2">
    <citation type="journal article" date="2014" name="BMC Genomics">
        <title>An improved genome release (version Mt4.0) for the model legume Medicago truncatula.</title>
        <authorList>
            <person name="Tang H."/>
            <person name="Krishnakumar V."/>
            <person name="Bidwell S."/>
            <person name="Rosen B."/>
            <person name="Chan A."/>
            <person name="Zhou S."/>
            <person name="Gentzbittel L."/>
            <person name="Childs K.L."/>
            <person name="Yandell M."/>
            <person name="Gundlach H."/>
            <person name="Mayer K.F."/>
            <person name="Schwartz D.C."/>
            <person name="Town C.D."/>
        </authorList>
    </citation>
    <scope>GENOME REANNOTATION</scope>
    <source>
        <strain evidence="11 12">cv. Jemalong A17</strain>
    </source>
</reference>
<proteinExistence type="predicted"/>
<feature type="domain" description="R13L1/DRL21-like LRR repeat region" evidence="9">
    <location>
        <begin position="690"/>
        <end position="815"/>
    </location>
</feature>
<feature type="domain" description="NB-ARC" evidence="6">
    <location>
        <begin position="179"/>
        <end position="351"/>
    </location>
</feature>
<dbReference type="InterPro" id="IPR003591">
    <property type="entry name" value="Leu-rich_rpt_typical-subtyp"/>
</dbReference>
<feature type="domain" description="Disease resistance N-terminal" evidence="7">
    <location>
        <begin position="11"/>
        <end position="101"/>
    </location>
</feature>
<dbReference type="Gene3D" id="1.10.10.10">
    <property type="entry name" value="Winged helix-like DNA-binding domain superfamily/Winged helix DNA-binding domain"/>
    <property type="match status" value="1"/>
</dbReference>
<dbReference type="Proteomes" id="UP000002051">
    <property type="component" value="Chromosome 3"/>
</dbReference>
<dbReference type="InterPro" id="IPR041118">
    <property type="entry name" value="Rx_N"/>
</dbReference>
<dbReference type="InterPro" id="IPR002182">
    <property type="entry name" value="NB-ARC"/>
</dbReference>
<evidence type="ECO:0000256" key="5">
    <source>
        <dbReference type="ARBA" id="ARBA00022840"/>
    </source>
</evidence>
<keyword evidence="12" id="KW-1185">Reference proteome</keyword>
<dbReference type="SUPFAM" id="SSF52058">
    <property type="entry name" value="L domain-like"/>
    <property type="match status" value="2"/>
</dbReference>
<keyword evidence="5" id="KW-0067">ATP-binding</keyword>
<dbReference type="Pfam" id="PF23559">
    <property type="entry name" value="WHD_DRP"/>
    <property type="match status" value="1"/>
</dbReference>
<evidence type="ECO:0000259" key="7">
    <source>
        <dbReference type="Pfam" id="PF18052"/>
    </source>
</evidence>
<dbReference type="EnsemblPlants" id="AES68796">
    <property type="protein sequence ID" value="AES68796"/>
    <property type="gene ID" value="MTR_3g015260"/>
</dbReference>
<evidence type="ECO:0000259" key="6">
    <source>
        <dbReference type="Pfam" id="PF00931"/>
    </source>
</evidence>
<keyword evidence="1" id="KW-0433">Leucine-rich repeat</keyword>
<evidence type="ECO:0000256" key="3">
    <source>
        <dbReference type="ARBA" id="ARBA00022741"/>
    </source>
</evidence>
<dbReference type="PANTHER" id="PTHR36766">
    <property type="entry name" value="PLANT BROAD-SPECTRUM MILDEW RESISTANCE PROTEIN RPW8"/>
    <property type="match status" value="1"/>
</dbReference>
<dbReference type="Pfam" id="PF25019">
    <property type="entry name" value="LRR_R13L1-DRL21"/>
    <property type="match status" value="1"/>
</dbReference>
<dbReference type="SUPFAM" id="SSF52540">
    <property type="entry name" value="P-loop containing nucleoside triphosphate hydrolases"/>
    <property type="match status" value="1"/>
</dbReference>
<dbReference type="InterPro" id="IPR036388">
    <property type="entry name" value="WH-like_DNA-bd_sf"/>
</dbReference>
<dbReference type="EMBL" id="CM001219">
    <property type="protein sequence ID" value="AES68796.1"/>
    <property type="molecule type" value="Genomic_DNA"/>
</dbReference>
<dbReference type="GO" id="GO:0006952">
    <property type="term" value="P:defense response"/>
    <property type="evidence" value="ECO:0007669"/>
    <property type="project" value="UniProtKB-KW"/>
</dbReference>
<gene>
    <name evidence="10" type="ordered locus">MTR_3g015260</name>
</gene>
<dbReference type="GO" id="GO:0005524">
    <property type="term" value="F:ATP binding"/>
    <property type="evidence" value="ECO:0007669"/>
    <property type="project" value="UniProtKB-KW"/>
</dbReference>
<keyword evidence="3" id="KW-0547">Nucleotide-binding</keyword>
<evidence type="ECO:0000256" key="1">
    <source>
        <dbReference type="ARBA" id="ARBA00022614"/>
    </source>
</evidence>
<evidence type="ECO:0000256" key="2">
    <source>
        <dbReference type="ARBA" id="ARBA00022737"/>
    </source>
</evidence>
<evidence type="ECO:0000259" key="8">
    <source>
        <dbReference type="Pfam" id="PF23559"/>
    </source>
</evidence>
<evidence type="ECO:0000256" key="4">
    <source>
        <dbReference type="ARBA" id="ARBA00022821"/>
    </source>
</evidence>
<keyword evidence="2" id="KW-0677">Repeat</keyword>
<name>G7ZVY0_MEDTR</name>
<evidence type="ECO:0000313" key="12">
    <source>
        <dbReference type="Proteomes" id="UP000002051"/>
    </source>
</evidence>
<sequence length="1114" mass="127436">MSMAELVGGAFLSSFFQVALEKLSSNDFIDYFRGSKLDDKLLEKLLITLNSINRVLEEAEMKQYQSMSVKKWLDDLKHNAYEVDQLLDEIATDAPLKKQKFEPSTSKVFNFFSSFINPFESRIKELLEKLEFLAKQKDMLGLKQDTCASSEGGLSWKPLIRFPTTSLVDGSSIYGRNGDKEELVNFLLSDIDSGNQVPIISIVGLGGMGKTTLAQLVYNDRRMKEHFELKAWVYVSETFDVVGLTKAILRSFHSSTHAEEFNLLQHQLQHKLTGKKYLLVLDDVWNGNEEGWERLLLPLCHGSTGSGSKIIVTTRDKEVASIMKSTKELNLEKLNESECWRMFVRHAFHGRNASEYPNLVSIGKKIVDKCVGFPLAVKTLGNLLRRKFSQREWVRILETDMWHLSEGDNNINSVLRLSYHHLPSILKRCFSYCSIFPKGHIFDKRELIKLWIADGLLKCCGSDKSEEELGNELFVDLESISFFQKSIHDDKRFVMHNLINDLAKSMVGEFCLQIEDDKERHVTERTRHIWCSLQLKDGDKMTQHIYKIKGLRSLMAQGGFGGRHQEICNTIQQDLFSKLKCLRMLSLKRCNLQKLDDKISNLKLMRYLDLSLTKIKRLPDSICNLYNLQTLLLAYCPLTELPSDFYKLTNLRHLDLEGTLIKKMPKEIGRLNHLQTLTKFVVVKDHGSDIKELTELNQLQGKLCISGLENVIIPADALEAKLKDKKHLEELHIIYSAYTTREINNEMSVLEALQPNSNLNNLTIEHYRGTSFPNWIRDFHLSSLVSLNLKGCQLCSQLPPFEKFPYLNNLCISSCPGIEIINSIDVPFRFLEILRFEDMSNWKEWLCVEGFPLLKELSIRNCPKLTKFLPQHLPSLQGLVIIDCQELEVSIPKASNIGELQLVRCENILVNDLPSKLTSAVLYGNQVIASYLEQILFNNAFLKRLNVGAIDSANLEWSSLDLPCYKSLVISKEGNPPCLTRLEIIKCPKLIALRGEWGLFQLNSLKDFIVGDDFENVESFPEESLLPDNIDSLSLRECSKLRIINCKGLLHLKSLTSLSIQHCPSLERLPEKGLPNSLSQLFIHKCPLLKEQYQKEEGECWHTICHIPVVNIIN</sequence>
<evidence type="ECO:0000313" key="10">
    <source>
        <dbReference type="EMBL" id="AES68796.1"/>
    </source>
</evidence>
<dbReference type="GO" id="GO:0051707">
    <property type="term" value="P:response to other organism"/>
    <property type="evidence" value="ECO:0007669"/>
    <property type="project" value="UniProtKB-ARBA"/>
</dbReference>
<dbReference type="AlphaFoldDB" id="G7ZVY0"/>
<dbReference type="InterPro" id="IPR032675">
    <property type="entry name" value="LRR_dom_sf"/>
</dbReference>
<evidence type="ECO:0000259" key="9">
    <source>
        <dbReference type="Pfam" id="PF25019"/>
    </source>
</evidence>
<dbReference type="Gene3D" id="3.80.10.10">
    <property type="entry name" value="Ribonuclease Inhibitor"/>
    <property type="match status" value="1"/>
</dbReference>
<reference evidence="11" key="3">
    <citation type="submission" date="2015-04" db="UniProtKB">
        <authorList>
            <consortium name="EnsemblPlants"/>
        </authorList>
    </citation>
    <scope>IDENTIFICATION</scope>
    <source>
        <strain evidence="11">cv. Jemalong A17</strain>
    </source>
</reference>
<feature type="domain" description="Disease resistance protein winged helix" evidence="8">
    <location>
        <begin position="435"/>
        <end position="503"/>
    </location>
</feature>
<organism evidence="11">
    <name type="scientific">Medicago truncatula</name>
    <name type="common">Barrel medic</name>
    <name type="synonym">Medicago tribuloides</name>
    <dbReference type="NCBI Taxonomy" id="3880"/>
    <lineage>
        <taxon>Eukaryota</taxon>
        <taxon>Viridiplantae</taxon>
        <taxon>Streptophyta</taxon>
        <taxon>Embryophyta</taxon>
        <taxon>Tracheophyta</taxon>
        <taxon>Spermatophyta</taxon>
        <taxon>Magnoliopsida</taxon>
        <taxon>eudicotyledons</taxon>
        <taxon>Gunneridae</taxon>
        <taxon>Pentapetalae</taxon>
        <taxon>rosids</taxon>
        <taxon>fabids</taxon>
        <taxon>Fabales</taxon>
        <taxon>Fabaceae</taxon>
        <taxon>Papilionoideae</taxon>
        <taxon>50 kb inversion clade</taxon>
        <taxon>NPAAA clade</taxon>
        <taxon>Hologalegina</taxon>
        <taxon>IRL clade</taxon>
        <taxon>Trifolieae</taxon>
        <taxon>Medicago</taxon>
    </lineage>
</organism>
<dbReference type="SMART" id="SM00369">
    <property type="entry name" value="LRR_TYP"/>
    <property type="match status" value="3"/>
</dbReference>